<sequence>MSRLQRLDDWLMGVITTIQPYLVEVAYFTFFLSRHMTLPLFQEYVQSEIYKQRGLNNTVVDHEEIYFPPDDENQSGPYYEAHKESIMAVLGLQMAEGLPSVVTVIILGALSDRTGKRKMLLWVPAFGSLLYSLIYILILYTSWTIDGLFMASALRGLSGSMTAFYAGATFFAINSVEPEKRAWRLALQEFLNGAAYAIANIMAGFWVKDWGFLQPFWFTVICSAIAFLISFFLVKEVKIPESVQTTRNYTTENCCIDTFKPMGKFFRCTNRKMVKIWLAILAFQTYAIVHIGQINTLVLYLRGPPYGWPTARIGMFLSVIMAVAAIGTVSTPPVLKLILSDTSITFAGLFSKAIGTLWIAVVKNETVLYFSILLLVLELLPFPMLRSIVANGIETTDQGSLFALMHCGESISYFLAPLMFQAMYAGTLHYFTGFVFVISVLFLILPVAFTIGIRFLDLNQPSEYEPMDGDTEMTGGDQQEVPEEQPALQESLQQNEQQPISIISAVERV</sequence>
<dbReference type="SUPFAM" id="SSF103473">
    <property type="entry name" value="MFS general substrate transporter"/>
    <property type="match status" value="1"/>
</dbReference>
<feature type="transmembrane region" description="Helical" evidence="6">
    <location>
        <begin position="152"/>
        <end position="173"/>
    </location>
</feature>
<name>A0A210QEK1_MIZYE</name>
<protein>
    <submittedName>
        <fullName evidence="7">Proton-coupled folate transporter</fullName>
    </submittedName>
</protein>
<evidence type="ECO:0000256" key="5">
    <source>
        <dbReference type="SAM" id="MobiDB-lite"/>
    </source>
</evidence>
<dbReference type="InterPro" id="IPR011701">
    <property type="entry name" value="MFS"/>
</dbReference>
<dbReference type="PANTHER" id="PTHR23507">
    <property type="entry name" value="ZGC:174356"/>
    <property type="match status" value="1"/>
</dbReference>
<feature type="transmembrane region" description="Helical" evidence="6">
    <location>
        <begin position="119"/>
        <end position="140"/>
    </location>
</feature>
<evidence type="ECO:0000313" key="7">
    <source>
        <dbReference type="EMBL" id="OWF47207.1"/>
    </source>
</evidence>
<dbReference type="Gene3D" id="1.20.1250.20">
    <property type="entry name" value="MFS general substrate transporter like domains"/>
    <property type="match status" value="1"/>
</dbReference>
<dbReference type="Pfam" id="PF07690">
    <property type="entry name" value="MFS_1"/>
    <property type="match status" value="1"/>
</dbReference>
<feature type="transmembrane region" description="Helical" evidence="6">
    <location>
        <begin position="430"/>
        <end position="453"/>
    </location>
</feature>
<feature type="transmembrane region" description="Helical" evidence="6">
    <location>
        <begin position="401"/>
        <end position="424"/>
    </location>
</feature>
<feature type="transmembrane region" description="Helical" evidence="6">
    <location>
        <begin position="342"/>
        <end position="361"/>
    </location>
</feature>
<feature type="transmembrane region" description="Helical" evidence="6">
    <location>
        <begin position="212"/>
        <end position="234"/>
    </location>
</feature>
<comment type="caution">
    <text evidence="7">The sequence shown here is derived from an EMBL/GenBank/DDBJ whole genome shotgun (WGS) entry which is preliminary data.</text>
</comment>
<dbReference type="GO" id="GO:0016020">
    <property type="term" value="C:membrane"/>
    <property type="evidence" value="ECO:0007669"/>
    <property type="project" value="UniProtKB-SubCell"/>
</dbReference>
<evidence type="ECO:0000256" key="1">
    <source>
        <dbReference type="ARBA" id="ARBA00004141"/>
    </source>
</evidence>
<dbReference type="GO" id="GO:0022857">
    <property type="term" value="F:transmembrane transporter activity"/>
    <property type="evidence" value="ECO:0007669"/>
    <property type="project" value="InterPro"/>
</dbReference>
<evidence type="ECO:0000256" key="4">
    <source>
        <dbReference type="ARBA" id="ARBA00023136"/>
    </source>
</evidence>
<keyword evidence="4 6" id="KW-0472">Membrane</keyword>
<feature type="transmembrane region" description="Helical" evidence="6">
    <location>
        <begin position="185"/>
        <end position="206"/>
    </location>
</feature>
<evidence type="ECO:0000256" key="2">
    <source>
        <dbReference type="ARBA" id="ARBA00022692"/>
    </source>
</evidence>
<reference evidence="7 8" key="1">
    <citation type="journal article" date="2017" name="Nat. Ecol. Evol.">
        <title>Scallop genome provides insights into evolution of bilaterian karyotype and development.</title>
        <authorList>
            <person name="Wang S."/>
            <person name="Zhang J."/>
            <person name="Jiao W."/>
            <person name="Li J."/>
            <person name="Xun X."/>
            <person name="Sun Y."/>
            <person name="Guo X."/>
            <person name="Huan P."/>
            <person name="Dong B."/>
            <person name="Zhang L."/>
            <person name="Hu X."/>
            <person name="Sun X."/>
            <person name="Wang J."/>
            <person name="Zhao C."/>
            <person name="Wang Y."/>
            <person name="Wang D."/>
            <person name="Huang X."/>
            <person name="Wang R."/>
            <person name="Lv J."/>
            <person name="Li Y."/>
            <person name="Zhang Z."/>
            <person name="Liu B."/>
            <person name="Lu W."/>
            <person name="Hui Y."/>
            <person name="Liang J."/>
            <person name="Zhou Z."/>
            <person name="Hou R."/>
            <person name="Li X."/>
            <person name="Liu Y."/>
            <person name="Li H."/>
            <person name="Ning X."/>
            <person name="Lin Y."/>
            <person name="Zhao L."/>
            <person name="Xing Q."/>
            <person name="Dou J."/>
            <person name="Li Y."/>
            <person name="Mao J."/>
            <person name="Guo H."/>
            <person name="Dou H."/>
            <person name="Li T."/>
            <person name="Mu C."/>
            <person name="Jiang W."/>
            <person name="Fu Q."/>
            <person name="Fu X."/>
            <person name="Miao Y."/>
            <person name="Liu J."/>
            <person name="Yu Q."/>
            <person name="Li R."/>
            <person name="Liao H."/>
            <person name="Li X."/>
            <person name="Kong Y."/>
            <person name="Jiang Z."/>
            <person name="Chourrout D."/>
            <person name="Li R."/>
            <person name="Bao Z."/>
        </authorList>
    </citation>
    <scope>NUCLEOTIDE SEQUENCE [LARGE SCALE GENOMIC DNA]</scope>
    <source>
        <strain evidence="7 8">PY_sf001</strain>
    </source>
</reference>
<feature type="transmembrane region" description="Helical" evidence="6">
    <location>
        <begin position="276"/>
        <end position="301"/>
    </location>
</feature>
<comment type="subcellular location">
    <subcellularLocation>
        <location evidence="1">Membrane</location>
        <topology evidence="1">Multi-pass membrane protein</topology>
    </subcellularLocation>
</comment>
<organism evidence="7 8">
    <name type="scientific">Mizuhopecten yessoensis</name>
    <name type="common">Japanese scallop</name>
    <name type="synonym">Patinopecten yessoensis</name>
    <dbReference type="NCBI Taxonomy" id="6573"/>
    <lineage>
        <taxon>Eukaryota</taxon>
        <taxon>Metazoa</taxon>
        <taxon>Spiralia</taxon>
        <taxon>Lophotrochozoa</taxon>
        <taxon>Mollusca</taxon>
        <taxon>Bivalvia</taxon>
        <taxon>Autobranchia</taxon>
        <taxon>Pteriomorphia</taxon>
        <taxon>Pectinida</taxon>
        <taxon>Pectinoidea</taxon>
        <taxon>Pectinidae</taxon>
        <taxon>Mizuhopecten</taxon>
    </lineage>
</organism>
<evidence type="ECO:0000256" key="6">
    <source>
        <dbReference type="SAM" id="Phobius"/>
    </source>
</evidence>
<feature type="transmembrane region" description="Helical" evidence="6">
    <location>
        <begin position="313"/>
        <end position="335"/>
    </location>
</feature>
<evidence type="ECO:0000313" key="8">
    <source>
        <dbReference type="Proteomes" id="UP000242188"/>
    </source>
</evidence>
<dbReference type="Proteomes" id="UP000242188">
    <property type="component" value="Unassembled WGS sequence"/>
</dbReference>
<keyword evidence="2 6" id="KW-0812">Transmembrane</keyword>
<dbReference type="STRING" id="6573.A0A210QEK1"/>
<accession>A0A210QEK1</accession>
<dbReference type="PANTHER" id="PTHR23507:SF1">
    <property type="entry name" value="FI18259P1-RELATED"/>
    <property type="match status" value="1"/>
</dbReference>
<feature type="region of interest" description="Disordered" evidence="5">
    <location>
        <begin position="466"/>
        <end position="498"/>
    </location>
</feature>
<dbReference type="EMBL" id="NEDP02003995">
    <property type="protein sequence ID" value="OWF47207.1"/>
    <property type="molecule type" value="Genomic_DNA"/>
</dbReference>
<keyword evidence="3 6" id="KW-1133">Transmembrane helix</keyword>
<feature type="transmembrane region" description="Helical" evidence="6">
    <location>
        <begin position="367"/>
        <end position="389"/>
    </location>
</feature>
<dbReference type="InterPro" id="IPR036259">
    <property type="entry name" value="MFS_trans_sf"/>
</dbReference>
<feature type="compositionally biased region" description="Polar residues" evidence="5">
    <location>
        <begin position="488"/>
        <end position="498"/>
    </location>
</feature>
<dbReference type="OrthoDB" id="3026777at2759"/>
<proteinExistence type="predicted"/>
<evidence type="ECO:0000256" key="3">
    <source>
        <dbReference type="ARBA" id="ARBA00022989"/>
    </source>
</evidence>
<gene>
    <name evidence="7" type="ORF">KP79_PYT10662</name>
</gene>
<feature type="transmembrane region" description="Helical" evidence="6">
    <location>
        <begin position="12"/>
        <end position="32"/>
    </location>
</feature>
<dbReference type="AlphaFoldDB" id="A0A210QEK1"/>
<keyword evidence="8" id="KW-1185">Reference proteome</keyword>